<dbReference type="EMBL" id="JACXAC010000002">
    <property type="protein sequence ID" value="MBD2721717.1"/>
    <property type="molecule type" value="Genomic_DNA"/>
</dbReference>
<sequence>MSKSALRPLSDEEWQDLMRQLRDQPRPRPRPFFYGRVMARLAGPPARAVPFGWLRRPAYAVLLGALVLALSGDDKALSSTGPVPGAASHPAP</sequence>
<dbReference type="RefSeq" id="WP_190922989.1">
    <property type="nucleotide sequence ID" value="NZ_JACXAC010000002.1"/>
</dbReference>
<comment type="caution">
    <text evidence="1">The sequence shown here is derived from an EMBL/GenBank/DDBJ whole genome shotgun (WGS) entry which is preliminary data.</text>
</comment>
<evidence type="ECO:0000313" key="1">
    <source>
        <dbReference type="EMBL" id="MBD2721717.1"/>
    </source>
</evidence>
<keyword evidence="2" id="KW-1185">Reference proteome</keyword>
<organism evidence="1 2">
    <name type="scientific">Hymenobacter armeniacus</name>
    <dbReference type="NCBI Taxonomy" id="2771358"/>
    <lineage>
        <taxon>Bacteria</taxon>
        <taxon>Pseudomonadati</taxon>
        <taxon>Bacteroidota</taxon>
        <taxon>Cytophagia</taxon>
        <taxon>Cytophagales</taxon>
        <taxon>Hymenobacteraceae</taxon>
        <taxon>Hymenobacter</taxon>
    </lineage>
</organism>
<evidence type="ECO:0000313" key="2">
    <source>
        <dbReference type="Proteomes" id="UP000606003"/>
    </source>
</evidence>
<proteinExistence type="predicted"/>
<gene>
    <name evidence="1" type="ORF">IC234_06215</name>
</gene>
<dbReference type="Proteomes" id="UP000606003">
    <property type="component" value="Unassembled WGS sequence"/>
</dbReference>
<protein>
    <submittedName>
        <fullName evidence="1">Uncharacterized protein</fullName>
    </submittedName>
</protein>
<accession>A0ABR8JNZ4</accession>
<reference evidence="1 2" key="1">
    <citation type="submission" date="2020-09" db="EMBL/GenBank/DDBJ databases">
        <authorList>
            <person name="Kim M.K."/>
        </authorList>
    </citation>
    <scope>NUCLEOTIDE SEQUENCE [LARGE SCALE GENOMIC DNA]</scope>
    <source>
        <strain evidence="1 2">BT189</strain>
    </source>
</reference>
<name>A0ABR8JNZ4_9BACT</name>